<dbReference type="GO" id="GO:0006279">
    <property type="term" value="P:premeiotic DNA replication"/>
    <property type="evidence" value="ECO:0007669"/>
    <property type="project" value="UniProtKB-ARBA"/>
</dbReference>
<evidence type="ECO:0000256" key="13">
    <source>
        <dbReference type="SAM" id="MobiDB-lite"/>
    </source>
</evidence>
<dbReference type="GO" id="GO:0016787">
    <property type="term" value="F:hydrolase activity"/>
    <property type="evidence" value="ECO:0007669"/>
    <property type="project" value="UniProtKB-KW"/>
</dbReference>
<dbReference type="GO" id="GO:0017116">
    <property type="term" value="F:single-stranded DNA helicase activity"/>
    <property type="evidence" value="ECO:0007669"/>
    <property type="project" value="TreeGrafter"/>
</dbReference>
<evidence type="ECO:0000313" key="16">
    <source>
        <dbReference type="Proteomes" id="UP000247810"/>
    </source>
</evidence>
<dbReference type="InterPro" id="IPR027417">
    <property type="entry name" value="P-loop_NTPase"/>
</dbReference>
<keyword evidence="7" id="KW-0347">Helicase</keyword>
<dbReference type="Gene3D" id="3.40.50.300">
    <property type="entry name" value="P-loop containing nucleotide triphosphate hydrolases"/>
    <property type="match status" value="1"/>
</dbReference>
<dbReference type="Gene3D" id="2.40.50.140">
    <property type="entry name" value="Nucleic acid-binding proteins"/>
    <property type="match status" value="1"/>
</dbReference>
<keyword evidence="16" id="KW-1185">Reference proteome</keyword>
<dbReference type="Pfam" id="PF14551">
    <property type="entry name" value="MCM_N"/>
    <property type="match status" value="1"/>
</dbReference>
<evidence type="ECO:0000256" key="12">
    <source>
        <dbReference type="RuleBase" id="RU004070"/>
    </source>
</evidence>
<dbReference type="PROSITE" id="PS51375">
    <property type="entry name" value="PPR"/>
    <property type="match status" value="1"/>
</dbReference>
<feature type="repeat" description="PPR" evidence="11">
    <location>
        <begin position="197"/>
        <end position="231"/>
    </location>
</feature>
<dbReference type="GO" id="GO:1902975">
    <property type="term" value="P:mitotic DNA replication initiation"/>
    <property type="evidence" value="ECO:0007669"/>
    <property type="project" value="TreeGrafter"/>
</dbReference>
<feature type="compositionally biased region" description="Low complexity" evidence="13">
    <location>
        <begin position="1668"/>
        <end position="1683"/>
    </location>
</feature>
<reference evidence="15 16" key="1">
    <citation type="submission" date="2018-02" db="EMBL/GenBank/DDBJ databases">
        <title>The genomes of Aspergillus section Nigri reveals drivers in fungal speciation.</title>
        <authorList>
            <consortium name="DOE Joint Genome Institute"/>
            <person name="Vesth T.C."/>
            <person name="Nybo J."/>
            <person name="Theobald S."/>
            <person name="Brandl J."/>
            <person name="Frisvad J.C."/>
            <person name="Nielsen K.F."/>
            <person name="Lyhne E.K."/>
            <person name="Kogle M.E."/>
            <person name="Kuo A."/>
            <person name="Riley R."/>
            <person name="Clum A."/>
            <person name="Nolan M."/>
            <person name="Lipzen A."/>
            <person name="Salamov A."/>
            <person name="Henrissat B."/>
            <person name="Wiebenga A."/>
            <person name="De vries R.P."/>
            <person name="Grigoriev I.V."/>
            <person name="Mortensen U.H."/>
            <person name="Andersen M.R."/>
            <person name="Baker S.E."/>
        </authorList>
    </citation>
    <scope>NUCLEOTIDE SEQUENCE [LARGE SCALE GENOMIC DNA]</scope>
    <source>
        <strain evidence="15 16">CBS 707.79</strain>
    </source>
</reference>
<dbReference type="EC" id="3.6.4.12" evidence="2"/>
<dbReference type="SUPFAM" id="SSF50249">
    <property type="entry name" value="Nucleic acid-binding proteins"/>
    <property type="match status" value="1"/>
</dbReference>
<protein>
    <recommendedName>
        <fullName evidence="2">DNA helicase</fullName>
        <ecNumber evidence="2">3.6.4.12</ecNumber>
    </recommendedName>
</protein>
<dbReference type="Pfam" id="PF17855">
    <property type="entry name" value="MCM_lid"/>
    <property type="match status" value="1"/>
</dbReference>
<keyword evidence="10" id="KW-0539">Nucleus</keyword>
<evidence type="ECO:0000256" key="7">
    <source>
        <dbReference type="ARBA" id="ARBA00022806"/>
    </source>
</evidence>
<dbReference type="InterPro" id="IPR033443">
    <property type="entry name" value="PROP1-like_PPR_dom"/>
</dbReference>
<evidence type="ECO:0000256" key="11">
    <source>
        <dbReference type="PROSITE-ProRule" id="PRU00708"/>
    </source>
</evidence>
<dbReference type="GO" id="GO:0000727">
    <property type="term" value="P:double-strand break repair via break-induced replication"/>
    <property type="evidence" value="ECO:0007669"/>
    <property type="project" value="TreeGrafter"/>
</dbReference>
<feature type="compositionally biased region" description="Acidic residues" evidence="13">
    <location>
        <begin position="1702"/>
        <end position="1714"/>
    </location>
</feature>
<evidence type="ECO:0000256" key="1">
    <source>
        <dbReference type="ARBA" id="ARBA00004123"/>
    </source>
</evidence>
<dbReference type="GO" id="GO:0005656">
    <property type="term" value="C:nuclear pre-replicative complex"/>
    <property type="evidence" value="ECO:0007669"/>
    <property type="project" value="UniProtKB-ARBA"/>
</dbReference>
<dbReference type="Pfam" id="PF17177">
    <property type="entry name" value="PPR_long"/>
    <property type="match status" value="1"/>
</dbReference>
<dbReference type="InterPro" id="IPR001208">
    <property type="entry name" value="MCM_dom"/>
</dbReference>
<dbReference type="STRING" id="1448320.A0A319EH50"/>
<feature type="compositionally biased region" description="Acidic residues" evidence="13">
    <location>
        <begin position="914"/>
        <end position="939"/>
    </location>
</feature>
<evidence type="ECO:0000313" key="15">
    <source>
        <dbReference type="EMBL" id="PYI00149.1"/>
    </source>
</evidence>
<dbReference type="InterPro" id="IPR027925">
    <property type="entry name" value="MCM_N"/>
</dbReference>
<dbReference type="GO" id="GO:0005524">
    <property type="term" value="F:ATP binding"/>
    <property type="evidence" value="ECO:0007669"/>
    <property type="project" value="UniProtKB-KW"/>
</dbReference>
<evidence type="ECO:0000256" key="3">
    <source>
        <dbReference type="ARBA" id="ARBA00022705"/>
    </source>
</evidence>
<evidence type="ECO:0000256" key="6">
    <source>
        <dbReference type="ARBA" id="ARBA00022801"/>
    </source>
</evidence>
<evidence type="ECO:0000256" key="4">
    <source>
        <dbReference type="ARBA" id="ARBA00022737"/>
    </source>
</evidence>
<evidence type="ECO:0000256" key="2">
    <source>
        <dbReference type="ARBA" id="ARBA00012551"/>
    </source>
</evidence>
<feature type="domain" description="MCM C-terminal AAA(+) ATPase" evidence="14">
    <location>
        <begin position="1293"/>
        <end position="1476"/>
    </location>
</feature>
<dbReference type="InterPro" id="IPR008046">
    <property type="entry name" value="Mcm3"/>
</dbReference>
<evidence type="ECO:0000256" key="5">
    <source>
        <dbReference type="ARBA" id="ARBA00022741"/>
    </source>
</evidence>
<feature type="region of interest" description="Disordered" evidence="13">
    <location>
        <begin position="987"/>
        <end position="1017"/>
    </location>
</feature>
<feature type="compositionally biased region" description="Acidic residues" evidence="13">
    <location>
        <begin position="836"/>
        <end position="850"/>
    </location>
</feature>
<gene>
    <name evidence="15" type="ORF">BO71DRAFT_415048</name>
</gene>
<keyword evidence="9 12" id="KW-0238">DNA-binding</keyword>
<dbReference type="OrthoDB" id="1882346at2759"/>
<evidence type="ECO:0000256" key="9">
    <source>
        <dbReference type="ARBA" id="ARBA00023125"/>
    </source>
</evidence>
<sequence length="1847" mass="207459">MSLVPQSLLAFAEHLRRVKVTRKDDIVNFILHNIFLNPEFAETTSTETLLVLLQKFHNLQILNFRHYFNLIKTLQASQNRPTFMGNHHPPSSLVEAFLTRLTQFDITTGIPYFLDEFANFFKKPSVNAYKHALIGYSRAGDVAKVNEVFQRFLSDHGLPQSRRILAPVLYVHSRLGDAQETLRQFKRISHEFGLVPDTVCWNILVTAYAKSGDLDGSFVVFKQMLEQGVEASSYSFGTLMGLCANRGDIDRVHDFLDLAKQHKVQVTAPMIDTLVEAHCNKQEWDVAERVADNCLGLDVKGSRVRMWNILLWNYAFKMDLEAISRVRSRMEAAGLQPDDMTHAALMLSLVLLGQTDSARRILRTLHRGRRLFVTEFHYAIILYGYLKDRNRDMVHVVYREIQERYNQPGLGSKLLHLKSQIQRDLQLMSAEGRAGDNANVRLVNSEKFLAETIAEHHTSHLATKYPLPGSGGMPARKAFPAVYYEYIISAYGTKGASKAAQRVFDEFITTQPPQNTENEHDIAPLLLVTALMRAHLKAEQFEKVEECWNIALPRALKIANSSSPEIDNWLSERIPGHHSQPPPLPSQAALLVNAESHTETKPSILTAYRFMLSRPLSLYLRSLAYRNELSKIPQVIAKFVEAGFSMTTFNWSTAVQLLASSDAPADQIEAFTIFEDKFMPNFTDWKYIRRGFGARPADAPPSLDAMEDPNRTGPPGVLGKAARRYWSNMQPDFMQPTYVSLIYLAAALQGVRERSITEGGAEMDALYHVAPKTIAAIASMPYLREKFQGVLLRSREEQPTHSDYYGGKHAVWTGGVLGVGGEMRSGSTDEPVSESAGEDESMTEEGDDGIWEQPDTIPFSNIQMHDEWDYDRERTIDYPDEHDLEMESHLEAMSRKYGTTEEFMDVQQKATYDDNFDESEFESDNELDESEYEGEDEVDESKPAEYDGFGEAEYRNRDDPNELQDQLVIPNRRNRRKVMHGFVPQLTQQGTRRHPPSTSTRDHTRFRAPGFISGPRDTSHLSFPSPFPFRSPVRSSWECPAPWREPLTTTHRIVCVPPSSFWIQPMLERVSIDEVRAHNREMADGLLTSPYDYSDAFEKALKEIIKTLPNRPSKETADDVDYHCGFVGAFGEFSCNPRTLGASHLNRMISLEGIVTKCSLVRPKIIQSVHWSERGRKFLTRKYIDATMTASGATSMSIYPQEDEEKNPEMPERAPAGQLPRSVDVIIDDDLVDRAKPGDRIQNASSSSATFRTLVLANNIIQLSSKSGGGIAQATITDTDIRNINKISKKKGLFELLSHSLAPSIYGHDYIKKAILLMLLSGMEKNLDNGTHLRGDINILMVGDPSTAKSQLLRFVLNTAPLAIATTGRGSSGETGERRLEAGAMFDKMSDVDRVAIHEVMEQQTVTIAKAGIHTSLNARCSVLAAANPIYGQYDPHKDPHKNIALPDSLLSRFDLLFVVTDDIEDSKDRMVSEHVLRMHRYRQPGTEEGAPVREQLHQTLGVGLEDTQDSNQPTDVYEKFNVMLHAGMAHMNRGKNKNIEILSIPFIKKYVQYAKSRVKPVLTKGAADHIVATYSALRNDELSGNQRRTSPITARTLETLIRLSTAHAKSRLSNRVEERDAKVAESILRFAMFKEVLEDERRKRRKVTTFDEDSESSESDSDDDDNTPAQTSSATPRSTTRAGLRNRAVNARSALNKDTEMDADGDNVSEDGDGLYSASPRGQRLRSSQTSRTQTQTQSQSRMSVASSQPESQLVQSQTDNSQSQPTSAISSEPIQPARLTVFRQALGPLLGTRLFTHGDTADVEELIGAVNTALRSAPSLGESHVFQRTEAIEALRAMNERNELM</sequence>
<dbReference type="Proteomes" id="UP000247810">
    <property type="component" value="Unassembled WGS sequence"/>
</dbReference>
<dbReference type="GO" id="GO:0006271">
    <property type="term" value="P:DNA strand elongation involved in DNA replication"/>
    <property type="evidence" value="ECO:0007669"/>
    <property type="project" value="TreeGrafter"/>
</dbReference>
<dbReference type="GO" id="GO:0003697">
    <property type="term" value="F:single-stranded DNA binding"/>
    <property type="evidence" value="ECO:0007669"/>
    <property type="project" value="TreeGrafter"/>
</dbReference>
<dbReference type="Pfam" id="PF23191">
    <property type="entry name" value="WHD_MCM3_C"/>
    <property type="match status" value="1"/>
</dbReference>
<evidence type="ECO:0000256" key="10">
    <source>
        <dbReference type="ARBA" id="ARBA00023242"/>
    </source>
</evidence>
<proteinExistence type="inferred from homology"/>
<dbReference type="PRINTS" id="PR01659">
    <property type="entry name" value="MCMPROTEIN3"/>
</dbReference>
<evidence type="ECO:0000259" key="14">
    <source>
        <dbReference type="PROSITE" id="PS50051"/>
    </source>
</evidence>
<dbReference type="EMBL" id="KZ825797">
    <property type="protein sequence ID" value="PYI00149.1"/>
    <property type="molecule type" value="Genomic_DNA"/>
</dbReference>
<dbReference type="NCBIfam" id="TIGR00756">
    <property type="entry name" value="PPR"/>
    <property type="match status" value="1"/>
</dbReference>
<organism evidence="15 16">
    <name type="scientific">Aspergillus ellipticus CBS 707.79</name>
    <dbReference type="NCBI Taxonomy" id="1448320"/>
    <lineage>
        <taxon>Eukaryota</taxon>
        <taxon>Fungi</taxon>
        <taxon>Dikarya</taxon>
        <taxon>Ascomycota</taxon>
        <taxon>Pezizomycotina</taxon>
        <taxon>Eurotiomycetes</taxon>
        <taxon>Eurotiomycetidae</taxon>
        <taxon>Eurotiales</taxon>
        <taxon>Aspergillaceae</taxon>
        <taxon>Aspergillus</taxon>
        <taxon>Aspergillus subgen. Circumdati</taxon>
    </lineage>
</organism>
<feature type="compositionally biased region" description="Low complexity" evidence="13">
    <location>
        <begin position="1726"/>
        <end position="1745"/>
    </location>
</feature>
<dbReference type="PROSITE" id="PS50051">
    <property type="entry name" value="MCM_2"/>
    <property type="match status" value="1"/>
</dbReference>
<dbReference type="SUPFAM" id="SSF52540">
    <property type="entry name" value="P-loop containing nucleoside triphosphate hydrolases"/>
    <property type="match status" value="1"/>
</dbReference>
<feature type="compositionally biased region" description="Acidic residues" evidence="13">
    <location>
        <begin position="1651"/>
        <end position="1667"/>
    </location>
</feature>
<dbReference type="PANTHER" id="PTHR11630">
    <property type="entry name" value="DNA REPLICATION LICENSING FACTOR MCM FAMILY MEMBER"/>
    <property type="match status" value="1"/>
</dbReference>
<keyword evidence="4" id="KW-0677">Repeat</keyword>
<feature type="region of interest" description="Disordered" evidence="13">
    <location>
        <begin position="822"/>
        <end position="856"/>
    </location>
</feature>
<feature type="compositionally biased region" description="Polar residues" evidence="13">
    <location>
        <begin position="1746"/>
        <end position="1775"/>
    </location>
</feature>
<dbReference type="InterPro" id="IPR056575">
    <property type="entry name" value="WH_MCM3_C"/>
</dbReference>
<dbReference type="FunFam" id="3.40.50.300:FF:003812">
    <property type="entry name" value="MCM / cell division control protein 21"/>
    <property type="match status" value="1"/>
</dbReference>
<feature type="region of interest" description="Disordered" evidence="13">
    <location>
        <begin position="1642"/>
        <end position="1777"/>
    </location>
</feature>
<dbReference type="GO" id="GO:0043596">
    <property type="term" value="C:nuclear replication fork"/>
    <property type="evidence" value="ECO:0007669"/>
    <property type="project" value="UniProtKB-ARBA"/>
</dbReference>
<dbReference type="InterPro" id="IPR041562">
    <property type="entry name" value="MCM_lid"/>
</dbReference>
<dbReference type="GO" id="GO:0042555">
    <property type="term" value="C:MCM complex"/>
    <property type="evidence" value="ECO:0007669"/>
    <property type="project" value="InterPro"/>
</dbReference>
<dbReference type="InterPro" id="IPR011990">
    <property type="entry name" value="TPR-like_helical_dom_sf"/>
</dbReference>
<keyword evidence="6" id="KW-0378">Hydrolase</keyword>
<feature type="region of interest" description="Disordered" evidence="13">
    <location>
        <begin position="913"/>
        <end position="944"/>
    </location>
</feature>
<dbReference type="Gene3D" id="1.25.40.10">
    <property type="entry name" value="Tetratricopeptide repeat domain"/>
    <property type="match status" value="2"/>
</dbReference>
<dbReference type="Gene3D" id="2.20.28.10">
    <property type="match status" value="1"/>
</dbReference>
<dbReference type="VEuPathDB" id="FungiDB:BO71DRAFT_415048"/>
<dbReference type="Pfam" id="PF17207">
    <property type="entry name" value="MCM_OB"/>
    <property type="match status" value="1"/>
</dbReference>
<evidence type="ECO:0000256" key="8">
    <source>
        <dbReference type="ARBA" id="ARBA00022840"/>
    </source>
</evidence>
<name>A0A319EH50_9EURO</name>
<comment type="similarity">
    <text evidence="12">Belongs to the MCM family.</text>
</comment>
<dbReference type="InterPro" id="IPR002885">
    <property type="entry name" value="PPR_rpt"/>
</dbReference>
<dbReference type="InterPro" id="IPR033762">
    <property type="entry name" value="MCM_OB"/>
</dbReference>
<comment type="subcellular location">
    <subcellularLocation>
        <location evidence="1">Nucleus</location>
    </subcellularLocation>
</comment>
<dbReference type="InterPro" id="IPR012340">
    <property type="entry name" value="NA-bd_OB-fold"/>
</dbReference>
<dbReference type="PRINTS" id="PR01657">
    <property type="entry name" value="MCMFAMILY"/>
</dbReference>
<dbReference type="GO" id="GO:0031261">
    <property type="term" value="C:DNA replication preinitiation complex"/>
    <property type="evidence" value="ECO:0007669"/>
    <property type="project" value="UniProtKB-ARBA"/>
</dbReference>
<dbReference type="SMART" id="SM00350">
    <property type="entry name" value="MCM"/>
    <property type="match status" value="1"/>
</dbReference>
<keyword evidence="8 12" id="KW-0067">ATP-binding</keyword>
<dbReference type="Gene3D" id="3.30.1640.10">
    <property type="entry name" value="mini-chromosome maintenance (MCM) complex, chain A, domain 1"/>
    <property type="match status" value="1"/>
</dbReference>
<dbReference type="Pfam" id="PF00493">
    <property type="entry name" value="MCM"/>
    <property type="match status" value="2"/>
</dbReference>
<accession>A0A319EH50</accession>
<dbReference type="PANTHER" id="PTHR11630:SF46">
    <property type="entry name" value="DNA REPLICATION LICENSING FACTOR MCM3-RELATED"/>
    <property type="match status" value="1"/>
</dbReference>
<dbReference type="InterPro" id="IPR031327">
    <property type="entry name" value="MCM"/>
</dbReference>
<keyword evidence="5 12" id="KW-0547">Nucleotide-binding</keyword>
<keyword evidence="3" id="KW-0235">DNA replication</keyword>